<dbReference type="GeneID" id="94828500"/>
<dbReference type="Proteomes" id="UP000179807">
    <property type="component" value="Unassembled WGS sequence"/>
</dbReference>
<reference evidence="3" key="1">
    <citation type="submission" date="2016-10" db="EMBL/GenBank/DDBJ databases">
        <authorList>
            <person name="Benchimol M."/>
            <person name="Almeida L.G."/>
            <person name="Vasconcelos A.T."/>
            <person name="Perreira-Neves A."/>
            <person name="Rosa I.A."/>
            <person name="Tasca T."/>
            <person name="Bogo M.R."/>
            <person name="de Souza W."/>
        </authorList>
    </citation>
    <scope>NUCLEOTIDE SEQUENCE [LARGE SCALE GENOMIC DNA]</scope>
    <source>
        <strain evidence="3">K</strain>
    </source>
</reference>
<dbReference type="GO" id="GO:0005524">
    <property type="term" value="F:ATP binding"/>
    <property type="evidence" value="ECO:0007669"/>
    <property type="project" value="InterPro"/>
</dbReference>
<evidence type="ECO:0000313" key="4">
    <source>
        <dbReference type="Proteomes" id="UP000179807"/>
    </source>
</evidence>
<evidence type="ECO:0000259" key="2">
    <source>
        <dbReference type="PROSITE" id="PS50011"/>
    </source>
</evidence>
<sequence>MSERTFQQITLSGKSIKENTFIRSSGEILGFPLQDLVCISCCHYNKAALYSDGTVRVSGFSPNPKTIRKFTSEKNVLLDDLPKVVDLKSGDDFILFLCEGGKVLIKMREEGKSVWSNPLRVEIDEPACALFGQAYPWIVGESGTIYKVDIRQYTIQKFSMSQRPRKILSFSRDSHFYQHKTFLIDNDGYIYKLDGYSQFIPYDLIPKNSDNVLAGGDHHLFIINNNGNIYVIGTKYFSRESRIQDMAADFLGGTNIKINNITDLTVVEDEFIICKENDHFFSIGKNSFQKFIDGDKRYTSSFFSNREMIDCIGFKRFGDTILLQKSGPPLEKAGIRFLNSKAPDISENTSNLSETVSFSTAIDHFTKKIKILKNNLKLKNEEDHQTKIALEYLKNEMRLIQNENERKDIEIKALRTRLVELEEKLHQQNPKIPSIQYINNIAPKPITLFTQEEINKFTIIKRIGKSVNSKVFQVSSNNHPQNHFQVLKILSIFSKNEENSDSDDESEIINGNEHTIDMERVKRFLCEYEIMSNIDHPNILKTLGFCYGDSKHPPSLLLEYCPTNLKKAISKLTNQEKNLIIQEICLGMKHVHKNNIIHRDLKPENILLDQNNHVKISDFGIATIFNESDEEHTSNLGTLKYMSPEQLNGSQHYNEKVDVYAFGVIVFFILTNGTTPQVSIGDVAKGKKIKIPSTINDFLKNIMESCFSYHPDDRPSFSSLCDQILSNHSQLLPE</sequence>
<organism evidence="3 4">
    <name type="scientific">Tritrichomonas foetus</name>
    <dbReference type="NCBI Taxonomy" id="1144522"/>
    <lineage>
        <taxon>Eukaryota</taxon>
        <taxon>Metamonada</taxon>
        <taxon>Parabasalia</taxon>
        <taxon>Tritrichomonadida</taxon>
        <taxon>Tritrichomonadidae</taxon>
        <taxon>Tritrichomonas</taxon>
    </lineage>
</organism>
<dbReference type="GO" id="GO:0005737">
    <property type="term" value="C:cytoplasm"/>
    <property type="evidence" value="ECO:0007669"/>
    <property type="project" value="TreeGrafter"/>
</dbReference>
<evidence type="ECO:0000256" key="1">
    <source>
        <dbReference type="SAM" id="Coils"/>
    </source>
</evidence>
<feature type="coiled-coil region" evidence="1">
    <location>
        <begin position="362"/>
        <end position="424"/>
    </location>
</feature>
<dbReference type="Pfam" id="PF00069">
    <property type="entry name" value="Pkinase"/>
    <property type="match status" value="1"/>
</dbReference>
<dbReference type="GO" id="GO:0007165">
    <property type="term" value="P:signal transduction"/>
    <property type="evidence" value="ECO:0007669"/>
    <property type="project" value="TreeGrafter"/>
</dbReference>
<dbReference type="PROSITE" id="PS00108">
    <property type="entry name" value="PROTEIN_KINASE_ST"/>
    <property type="match status" value="1"/>
</dbReference>
<name>A0A1J4JRK6_9EUKA</name>
<dbReference type="InterPro" id="IPR000719">
    <property type="entry name" value="Prot_kinase_dom"/>
</dbReference>
<proteinExistence type="predicted"/>
<comment type="caution">
    <text evidence="3">The sequence shown here is derived from an EMBL/GenBank/DDBJ whole genome shotgun (WGS) entry which is preliminary data.</text>
</comment>
<dbReference type="VEuPathDB" id="TrichDB:TRFO_07631"/>
<evidence type="ECO:0000313" key="3">
    <source>
        <dbReference type="EMBL" id="OHT01378.1"/>
    </source>
</evidence>
<dbReference type="PANTHER" id="PTHR23257:SF958">
    <property type="entry name" value="SERINE_THREONINE-PROTEIN KINASE WNK4"/>
    <property type="match status" value="1"/>
</dbReference>
<dbReference type="SMART" id="SM00220">
    <property type="entry name" value="S_TKc"/>
    <property type="match status" value="1"/>
</dbReference>
<dbReference type="RefSeq" id="XP_068354514.1">
    <property type="nucleotide sequence ID" value="XM_068493796.1"/>
</dbReference>
<dbReference type="InterPro" id="IPR008271">
    <property type="entry name" value="Ser/Thr_kinase_AS"/>
</dbReference>
<dbReference type="EMBL" id="MLAK01000915">
    <property type="protein sequence ID" value="OHT01378.1"/>
    <property type="molecule type" value="Genomic_DNA"/>
</dbReference>
<dbReference type="OrthoDB" id="1405469at2759"/>
<dbReference type="InterPro" id="IPR050167">
    <property type="entry name" value="Ser_Thr_protein_kinase"/>
</dbReference>
<keyword evidence="4" id="KW-1185">Reference proteome</keyword>
<dbReference type="Gene3D" id="1.10.510.10">
    <property type="entry name" value="Transferase(Phosphotransferase) domain 1"/>
    <property type="match status" value="1"/>
</dbReference>
<accession>A0A1J4JRK6</accession>
<dbReference type="PROSITE" id="PS50011">
    <property type="entry name" value="PROTEIN_KINASE_DOM"/>
    <property type="match status" value="1"/>
</dbReference>
<dbReference type="SUPFAM" id="SSF50985">
    <property type="entry name" value="RCC1/BLIP-II"/>
    <property type="match status" value="1"/>
</dbReference>
<feature type="domain" description="Protein kinase" evidence="2">
    <location>
        <begin position="457"/>
        <end position="731"/>
    </location>
</feature>
<dbReference type="PANTHER" id="PTHR23257">
    <property type="entry name" value="SERINE-THREONINE PROTEIN KINASE"/>
    <property type="match status" value="1"/>
</dbReference>
<keyword evidence="1" id="KW-0175">Coiled coil</keyword>
<dbReference type="InterPro" id="IPR011009">
    <property type="entry name" value="Kinase-like_dom_sf"/>
</dbReference>
<gene>
    <name evidence="3" type="ORF">TRFO_07631</name>
</gene>
<dbReference type="SUPFAM" id="SSF56112">
    <property type="entry name" value="Protein kinase-like (PK-like)"/>
    <property type="match status" value="1"/>
</dbReference>
<dbReference type="AlphaFoldDB" id="A0A1J4JRK6"/>
<dbReference type="InterPro" id="IPR009091">
    <property type="entry name" value="RCC1/BLIP-II"/>
</dbReference>
<dbReference type="Gene3D" id="2.130.10.30">
    <property type="entry name" value="Regulator of chromosome condensation 1/beta-lactamase-inhibitor protein II"/>
    <property type="match status" value="1"/>
</dbReference>
<dbReference type="GO" id="GO:0004672">
    <property type="term" value="F:protein kinase activity"/>
    <property type="evidence" value="ECO:0007669"/>
    <property type="project" value="InterPro"/>
</dbReference>
<protein>
    <recommendedName>
        <fullName evidence="2">Protein kinase domain-containing protein</fullName>
    </recommendedName>
</protein>